<keyword evidence="2" id="KW-1185">Reference proteome</keyword>
<evidence type="ECO:0000313" key="1">
    <source>
        <dbReference type="EMBL" id="VVC76002.1"/>
    </source>
</evidence>
<dbReference type="KEGG" id="asip:AQUSIP_13030"/>
<dbReference type="Proteomes" id="UP000324194">
    <property type="component" value="Chromosome 1"/>
</dbReference>
<dbReference type="AlphaFoldDB" id="A0A5E4PHX0"/>
<organism evidence="1 2">
    <name type="scientific">Aquicella siphonis</name>
    <dbReference type="NCBI Taxonomy" id="254247"/>
    <lineage>
        <taxon>Bacteria</taxon>
        <taxon>Pseudomonadati</taxon>
        <taxon>Pseudomonadota</taxon>
        <taxon>Gammaproteobacteria</taxon>
        <taxon>Legionellales</taxon>
        <taxon>Coxiellaceae</taxon>
        <taxon>Aquicella</taxon>
    </lineage>
</organism>
<sequence length="131" mass="13976">MSQAYNPADVHTPYDVGQVLQAEMSLSDMGLVDTVPANDSINSNLLFMNGYKFFAFALTSTQNGDISIQRYVDRAGLIAQGAALTGSLTAATPFVYTLTDTKPFQSMKITINNSAGSDAALTNVLLLMQAN</sequence>
<accession>A0A5E4PHX0</accession>
<dbReference type="EMBL" id="LR699119">
    <property type="protein sequence ID" value="VVC76002.1"/>
    <property type="molecule type" value="Genomic_DNA"/>
</dbReference>
<name>A0A5E4PHX0_9COXI</name>
<proteinExistence type="predicted"/>
<reference evidence="1 2" key="1">
    <citation type="submission" date="2019-08" db="EMBL/GenBank/DDBJ databases">
        <authorList>
            <person name="Guy L."/>
        </authorList>
    </citation>
    <scope>NUCLEOTIDE SEQUENCE [LARGE SCALE GENOMIC DNA]</scope>
    <source>
        <strain evidence="1 2">SGT-108</strain>
    </source>
</reference>
<protein>
    <submittedName>
        <fullName evidence="1">Uncharacterized protein</fullName>
    </submittedName>
</protein>
<dbReference type="OrthoDB" id="9862841at2"/>
<gene>
    <name evidence="1" type="ORF">AQUSIP_13030</name>
</gene>
<dbReference type="RefSeq" id="WP_148339258.1">
    <property type="nucleotide sequence ID" value="NZ_LR699119.1"/>
</dbReference>
<evidence type="ECO:0000313" key="2">
    <source>
        <dbReference type="Proteomes" id="UP000324194"/>
    </source>
</evidence>